<evidence type="ECO:0000313" key="2">
    <source>
        <dbReference type="Proteomes" id="UP000076962"/>
    </source>
</evidence>
<dbReference type="AlphaFoldDB" id="A0A176RWA3"/>
<name>A0A176RWA3_9GAMM</name>
<keyword evidence="2" id="KW-1185">Reference proteome</keyword>
<sequence length="122" mass="14032">MEKRLANLSNQFILVGSKDETAGNQLCTATRQKDGTLTLRVRMPDALVSKHGKYVEISGVKFEYGQEVIEAALNDNEARRLLKNLKRQSHKSYGRAITYRFRRDEKGWRVFVLPGHKFPLKP</sequence>
<proteinExistence type="predicted"/>
<organism evidence="1 2">
    <name type="scientific">Candidatus Thiomargarita nelsonii</name>
    <dbReference type="NCBI Taxonomy" id="1003181"/>
    <lineage>
        <taxon>Bacteria</taxon>
        <taxon>Pseudomonadati</taxon>
        <taxon>Pseudomonadota</taxon>
        <taxon>Gammaproteobacteria</taxon>
        <taxon>Thiotrichales</taxon>
        <taxon>Thiotrichaceae</taxon>
        <taxon>Thiomargarita</taxon>
    </lineage>
</organism>
<gene>
    <name evidence="1" type="ORF">THIOM_004327</name>
</gene>
<comment type="caution">
    <text evidence="1">The sequence shown here is derived from an EMBL/GenBank/DDBJ whole genome shotgun (WGS) entry which is preliminary data.</text>
</comment>
<protein>
    <submittedName>
        <fullName evidence="1">Transposase, is605 family, orfa and orfb</fullName>
    </submittedName>
</protein>
<accession>A0A176RWA3</accession>
<dbReference type="EMBL" id="LUTY01002585">
    <property type="protein sequence ID" value="OAD19996.1"/>
    <property type="molecule type" value="Genomic_DNA"/>
</dbReference>
<reference evidence="1 2" key="1">
    <citation type="submission" date="2016-05" db="EMBL/GenBank/DDBJ databases">
        <title>Single-cell genome of chain-forming Candidatus Thiomargarita nelsonii and comparison to other large sulfur-oxidizing bacteria.</title>
        <authorList>
            <person name="Winkel M."/>
            <person name="Salman V."/>
            <person name="Woyke T."/>
            <person name="Schulz-Vogt H."/>
            <person name="Richter M."/>
            <person name="Flood B."/>
            <person name="Bailey J."/>
            <person name="Amann R."/>
            <person name="Mussmann M."/>
        </authorList>
    </citation>
    <scope>NUCLEOTIDE SEQUENCE [LARGE SCALE GENOMIC DNA]</scope>
    <source>
        <strain evidence="1 2">THI036</strain>
    </source>
</reference>
<dbReference type="Proteomes" id="UP000076962">
    <property type="component" value="Unassembled WGS sequence"/>
</dbReference>
<evidence type="ECO:0000313" key="1">
    <source>
        <dbReference type="EMBL" id="OAD19996.1"/>
    </source>
</evidence>